<keyword evidence="1" id="KW-0812">Transmembrane</keyword>
<keyword evidence="3" id="KW-1185">Reference proteome</keyword>
<feature type="transmembrane region" description="Helical" evidence="1">
    <location>
        <begin position="70"/>
        <end position="91"/>
    </location>
</feature>
<feature type="transmembrane region" description="Helical" evidence="1">
    <location>
        <begin position="111"/>
        <end position="133"/>
    </location>
</feature>
<evidence type="ECO:0000256" key="1">
    <source>
        <dbReference type="SAM" id="Phobius"/>
    </source>
</evidence>
<sequence length="183" mass="19554">MDYTPAPSDAPLRRHARIARTLILLGAVLLAALPPALLLLGEEGIPTGQADGLLGLPAMPLDTAARWRTALVSLLPVGGGLYALRQLWALFGEYREGRVFCAAAQRALVRFAWAVFGLSLALPLSRALMSVAASLGNPPGQRFVTLSLFWHDGLHLLFGVVLLSIAHVMAQARRIADENAGFV</sequence>
<gene>
    <name evidence="2" type="ORF">H9L24_02480</name>
</gene>
<evidence type="ECO:0000313" key="2">
    <source>
        <dbReference type="EMBL" id="QNP59864.1"/>
    </source>
</evidence>
<dbReference type="KEGG" id="amon:H9L24_02480"/>
<accession>A0A7H0HH48</accession>
<name>A0A7H0HH48_9BURK</name>
<protein>
    <submittedName>
        <fullName evidence="2">DUF2975 domain-containing protein</fullName>
    </submittedName>
</protein>
<keyword evidence="1" id="KW-1133">Transmembrane helix</keyword>
<feature type="transmembrane region" description="Helical" evidence="1">
    <location>
        <begin position="153"/>
        <end position="170"/>
    </location>
</feature>
<feature type="transmembrane region" description="Helical" evidence="1">
    <location>
        <begin position="21"/>
        <end position="40"/>
    </location>
</feature>
<dbReference type="RefSeq" id="WP_187736845.1">
    <property type="nucleotide sequence ID" value="NZ_CP060790.1"/>
</dbReference>
<dbReference type="InterPro" id="IPR021354">
    <property type="entry name" value="DUF2975"/>
</dbReference>
<organism evidence="2 3">
    <name type="scientific">Paenacidovorax monticola</name>
    <dbReference type="NCBI Taxonomy" id="1926868"/>
    <lineage>
        <taxon>Bacteria</taxon>
        <taxon>Pseudomonadati</taxon>
        <taxon>Pseudomonadota</taxon>
        <taxon>Betaproteobacteria</taxon>
        <taxon>Burkholderiales</taxon>
        <taxon>Comamonadaceae</taxon>
        <taxon>Paenacidovorax</taxon>
    </lineage>
</organism>
<proteinExistence type="predicted"/>
<reference evidence="2 3" key="1">
    <citation type="submission" date="2020-08" db="EMBL/GenBank/DDBJ databases">
        <title>Genome sequence of Acidovorax monticola KACC 19171T.</title>
        <authorList>
            <person name="Hyun D.-W."/>
            <person name="Bae J.-W."/>
        </authorList>
    </citation>
    <scope>NUCLEOTIDE SEQUENCE [LARGE SCALE GENOMIC DNA]</scope>
    <source>
        <strain evidence="2 3">KACC 19171</strain>
    </source>
</reference>
<dbReference type="Pfam" id="PF11188">
    <property type="entry name" value="DUF2975"/>
    <property type="match status" value="1"/>
</dbReference>
<evidence type="ECO:0000313" key="3">
    <source>
        <dbReference type="Proteomes" id="UP000516057"/>
    </source>
</evidence>
<keyword evidence="1" id="KW-0472">Membrane</keyword>
<dbReference type="AlphaFoldDB" id="A0A7H0HH48"/>
<dbReference type="Proteomes" id="UP000516057">
    <property type="component" value="Chromosome"/>
</dbReference>
<dbReference type="EMBL" id="CP060790">
    <property type="protein sequence ID" value="QNP59864.1"/>
    <property type="molecule type" value="Genomic_DNA"/>
</dbReference>